<protein>
    <recommendedName>
        <fullName evidence="7">Inositol polyphosphate-related phosphatase domain-containing protein</fullName>
    </recommendedName>
</protein>
<sequence length="1201" mass="137585">EEVGGAVKIVYYAPKPVQKRYYRLWWDWKRNYSVLYGEAMEQETLKALNSLSLEQKRLNIDTFRLFMVTWNVATAEPPVDITSLLQLNSPKKADLYVIGLQEVRAAPLKFVTDLAFGDSWSSLFMNTLTPLGYIKVSSVRMQGLLLLFFSKLEHVPFIREIHTTYTRTGIYGYWGNKGGVSIRFSLYGHSLYFLNCHLSAHIHNASERVEEFEHILNSQSFDDKNTLSVLDHKLVFWFGDLNFRIEDHGMHFIRNCINSRNFNLLWTKDQLTMMKKKIPRLQQFEEGPLNFQPTYKFDLNSDKYDSSAKKRKPAWCDRILWWMNPKPPPGNADKKHNDADDDEDEEQKQLEKTLDEFPLRVAQDTYTSNMEYSISDHKPVIGIFTLELRKMYETPLVHVSAEGEWSADMDAVVTYSPLEQFPSSAWDWIGLYKVGFQSVYDYITYTWVKDDQVAFNNELIQVYVSKEEIPVVGGQCVLCYYSSNLQCIVGISEPFKISFFHSVMSQVLKAPSKFLPSEWKHANHMHFRSTEAERARSERLTAECKRLIEESEKSMRRMQQDANNRLEQRIKDIKFWRQELEQKLQEIVQETELLLTMKNRVERALGSCSEPLQATLDCLNERQKRVEIDLVHDDVEKELLKEKDVIDGVSALLQRTLEQIIEQIRLNRSAKYYLEKDLRDKFEAERIDDLCSLLSSTTVSAEEQTGAGQRPDGGLIVTPQEWETFSDVNIDKAEKERNNSVSLRALVENLLAQTAADMRRQHEATGSALELRIHETRSAKAALEDQLSKLLAEIANQEQNLDALKVAVADKEGPLKLAETRLHARQQRPRAELCNDHARRRLLAEVQQLKSHMSRVKNYLDFATFYTKKVERICQTFTSAPTSSTSHSQHSTTPSLTQLSTVASEEVLQIIRSCNPTTCPLDPIFSVMLQTISPDLLPFITTVINGSLTSGHVPTIFKKARVIPILKKPSLDPSDISNYRPVSLLSFLSKILKRIVCNQLSDYLLQNNLHDPNQSGFKAAHSTETALLAVTEKLHADRSAKLSSLLILLDLSAAFDTVNHKTVNHKNAAARLVFNLPKFSHTTPLLRSLHWLPVPACIRFKTLMLAYKAKNGPAPSYLKALVIPRASPRSLRSTSTARLVPPSLREKGRLKEGLSQAEMELRALTRSQLLLEEEIQVKSNSLYIDEVICTQLHQPITIHDF</sequence>
<dbReference type="GO" id="GO:0051898">
    <property type="term" value="P:negative regulation of phosphatidylinositol 3-kinase/protein kinase B signal transduction"/>
    <property type="evidence" value="ECO:0007669"/>
    <property type="project" value="TreeGrafter"/>
</dbReference>
<accession>A0AAE0QTM1</accession>
<dbReference type="InterPro" id="IPR048256">
    <property type="entry name" value="Tektin-like"/>
</dbReference>
<dbReference type="CDD" id="cd09094">
    <property type="entry name" value="INPP5c_INPP5J-like"/>
    <property type="match status" value="1"/>
</dbReference>
<comment type="subcellular location">
    <subcellularLocation>
        <location evidence="1">Cytoplasm</location>
    </subcellularLocation>
</comment>
<evidence type="ECO:0000313" key="9">
    <source>
        <dbReference type="Proteomes" id="UP001274896"/>
    </source>
</evidence>
<dbReference type="Pfam" id="PF22669">
    <property type="entry name" value="Exo_endo_phos2"/>
    <property type="match status" value="1"/>
</dbReference>
<comment type="similarity">
    <text evidence="2">Belongs to the inositol 1,4,5-trisphosphate 5-phosphatase type II family.</text>
</comment>
<dbReference type="GO" id="GO:0046856">
    <property type="term" value="P:phosphatidylinositol dephosphorylation"/>
    <property type="evidence" value="ECO:0007669"/>
    <property type="project" value="InterPro"/>
</dbReference>
<keyword evidence="4" id="KW-0963">Cytoplasm</keyword>
<dbReference type="InterPro" id="IPR046985">
    <property type="entry name" value="IP5"/>
</dbReference>
<dbReference type="EMBL" id="JAUCMX010000011">
    <property type="protein sequence ID" value="KAK3531834.1"/>
    <property type="molecule type" value="Genomic_DNA"/>
</dbReference>
<organism evidence="8 9">
    <name type="scientific">Hemibagrus guttatus</name>
    <dbReference type="NCBI Taxonomy" id="175788"/>
    <lineage>
        <taxon>Eukaryota</taxon>
        <taxon>Metazoa</taxon>
        <taxon>Chordata</taxon>
        <taxon>Craniata</taxon>
        <taxon>Vertebrata</taxon>
        <taxon>Euteleostomi</taxon>
        <taxon>Actinopterygii</taxon>
        <taxon>Neopterygii</taxon>
        <taxon>Teleostei</taxon>
        <taxon>Ostariophysi</taxon>
        <taxon>Siluriformes</taxon>
        <taxon>Bagridae</taxon>
        <taxon>Hemibagrus</taxon>
    </lineage>
</organism>
<dbReference type="GO" id="GO:0060294">
    <property type="term" value="P:cilium movement involved in cell motility"/>
    <property type="evidence" value="ECO:0007669"/>
    <property type="project" value="InterPro"/>
</dbReference>
<dbReference type="SMART" id="SM00128">
    <property type="entry name" value="IPPc"/>
    <property type="match status" value="1"/>
</dbReference>
<feature type="coiled-coil region" evidence="5">
    <location>
        <begin position="773"/>
        <end position="807"/>
    </location>
</feature>
<dbReference type="Gene3D" id="2.60.40.2840">
    <property type="match status" value="1"/>
</dbReference>
<dbReference type="InterPro" id="IPR000435">
    <property type="entry name" value="Tektins"/>
</dbReference>
<dbReference type="GO" id="GO:0016312">
    <property type="term" value="F:inositol bisphosphate phosphatase activity"/>
    <property type="evidence" value="ECO:0007669"/>
    <property type="project" value="TreeGrafter"/>
</dbReference>
<reference evidence="8" key="1">
    <citation type="submission" date="2023-06" db="EMBL/GenBank/DDBJ databases">
        <title>Male Hemibagrus guttatus genome.</title>
        <authorList>
            <person name="Bian C."/>
        </authorList>
    </citation>
    <scope>NUCLEOTIDE SEQUENCE</scope>
    <source>
        <strain evidence="8">Male_cb2023</strain>
        <tissue evidence="8">Muscle</tissue>
    </source>
</reference>
<feature type="domain" description="Inositol polyphosphate-related phosphatase" evidence="7">
    <location>
        <begin position="61"/>
        <end position="392"/>
    </location>
</feature>
<evidence type="ECO:0000259" key="7">
    <source>
        <dbReference type="SMART" id="SM00128"/>
    </source>
</evidence>
<evidence type="ECO:0000313" key="8">
    <source>
        <dbReference type="EMBL" id="KAK3531834.1"/>
    </source>
</evidence>
<dbReference type="Gene3D" id="3.60.10.10">
    <property type="entry name" value="Endonuclease/exonuclease/phosphatase"/>
    <property type="match status" value="1"/>
</dbReference>
<dbReference type="GO" id="GO:0034485">
    <property type="term" value="F:phosphatidylinositol-3,4,5-trisphosphate 5-phosphatase activity"/>
    <property type="evidence" value="ECO:0007669"/>
    <property type="project" value="TreeGrafter"/>
</dbReference>
<evidence type="ECO:0000256" key="5">
    <source>
        <dbReference type="SAM" id="Coils"/>
    </source>
</evidence>
<dbReference type="Pfam" id="PF00078">
    <property type="entry name" value="RVT_1"/>
    <property type="match status" value="1"/>
</dbReference>
<dbReference type="InterPro" id="IPR036691">
    <property type="entry name" value="Endo/exonu/phosph_ase_sf"/>
</dbReference>
<dbReference type="Pfam" id="PF17751">
    <property type="entry name" value="SKICH"/>
    <property type="match status" value="1"/>
</dbReference>
<evidence type="ECO:0000256" key="2">
    <source>
        <dbReference type="ARBA" id="ARBA00005910"/>
    </source>
</evidence>
<feature type="region of interest" description="Disordered" evidence="6">
    <location>
        <begin position="326"/>
        <end position="352"/>
    </location>
</feature>
<evidence type="ECO:0000256" key="6">
    <source>
        <dbReference type="SAM" id="MobiDB-lite"/>
    </source>
</evidence>
<keyword evidence="5" id="KW-0175">Coiled coil</keyword>
<dbReference type="Pfam" id="PF03148">
    <property type="entry name" value="Tektin"/>
    <property type="match status" value="1"/>
</dbReference>
<dbReference type="SUPFAM" id="SSF56219">
    <property type="entry name" value="DNase I-like"/>
    <property type="match status" value="1"/>
</dbReference>
<proteinExistence type="inferred from homology"/>
<dbReference type="GO" id="GO:0004439">
    <property type="term" value="F:phosphatidylinositol-4,5-bisphosphate 5-phosphatase activity"/>
    <property type="evidence" value="ECO:0007669"/>
    <property type="project" value="TreeGrafter"/>
</dbReference>
<feature type="coiled-coil region" evidence="5">
    <location>
        <begin position="530"/>
        <end position="597"/>
    </location>
</feature>
<gene>
    <name evidence="8" type="ORF">QTP70_030908</name>
</gene>
<dbReference type="GO" id="GO:0005929">
    <property type="term" value="C:cilium"/>
    <property type="evidence" value="ECO:0007669"/>
    <property type="project" value="UniProtKB-ARBA"/>
</dbReference>
<dbReference type="FunFam" id="2.60.40.2840:FF:000003">
    <property type="entry name" value="Phosphatidylinositol 4,5-bisphosphate 5-phosphatase A"/>
    <property type="match status" value="1"/>
</dbReference>
<evidence type="ECO:0000256" key="3">
    <source>
        <dbReference type="ARBA" id="ARBA00007209"/>
    </source>
</evidence>
<dbReference type="InterPro" id="IPR041611">
    <property type="entry name" value="SKICH"/>
</dbReference>
<dbReference type="InterPro" id="IPR000300">
    <property type="entry name" value="IPPc"/>
</dbReference>
<dbReference type="PRINTS" id="PR00511">
    <property type="entry name" value="TEKTIN"/>
</dbReference>
<dbReference type="Proteomes" id="UP001274896">
    <property type="component" value="Unassembled WGS sequence"/>
</dbReference>
<dbReference type="PANTHER" id="PTHR11200:SF117">
    <property type="entry name" value="INOSITOL POLYPHOSPHATE 5-PHOSPHATASE K"/>
    <property type="match status" value="1"/>
</dbReference>
<comment type="caution">
    <text evidence="8">The sequence shown here is derived from an EMBL/GenBank/DDBJ whole genome shotgun (WGS) entry which is preliminary data.</text>
</comment>
<dbReference type="AlphaFoldDB" id="A0AAE0QTM1"/>
<feature type="non-terminal residue" evidence="8">
    <location>
        <position position="1"/>
    </location>
</feature>
<dbReference type="FunFam" id="3.60.10.10:FF:000066">
    <property type="entry name" value="Inositol polyphosphate-5-phosphatase Kb"/>
    <property type="match status" value="1"/>
</dbReference>
<evidence type="ECO:0000256" key="4">
    <source>
        <dbReference type="ARBA" id="ARBA00022490"/>
    </source>
</evidence>
<dbReference type="GO" id="GO:0005783">
    <property type="term" value="C:endoplasmic reticulum"/>
    <property type="evidence" value="ECO:0007669"/>
    <property type="project" value="TreeGrafter"/>
</dbReference>
<dbReference type="InterPro" id="IPR000477">
    <property type="entry name" value="RT_dom"/>
</dbReference>
<name>A0AAE0QTM1_9TELE</name>
<dbReference type="PANTHER" id="PTHR11200">
    <property type="entry name" value="INOSITOL 5-PHOSPHATASE"/>
    <property type="match status" value="1"/>
</dbReference>
<dbReference type="GO" id="GO:0001726">
    <property type="term" value="C:ruffle"/>
    <property type="evidence" value="ECO:0007669"/>
    <property type="project" value="TreeGrafter"/>
</dbReference>
<keyword evidence="9" id="KW-1185">Reference proteome</keyword>
<comment type="similarity">
    <text evidence="3">Belongs to the tektin family.</text>
</comment>
<dbReference type="GO" id="GO:0005886">
    <property type="term" value="C:plasma membrane"/>
    <property type="evidence" value="ECO:0007669"/>
    <property type="project" value="TreeGrafter"/>
</dbReference>
<dbReference type="GO" id="GO:0045719">
    <property type="term" value="P:negative regulation of glycogen biosynthetic process"/>
    <property type="evidence" value="ECO:0007669"/>
    <property type="project" value="TreeGrafter"/>
</dbReference>
<dbReference type="GO" id="GO:0046627">
    <property type="term" value="P:negative regulation of insulin receptor signaling pathway"/>
    <property type="evidence" value="ECO:0007669"/>
    <property type="project" value="TreeGrafter"/>
</dbReference>
<evidence type="ECO:0000256" key="1">
    <source>
        <dbReference type="ARBA" id="ARBA00004496"/>
    </source>
</evidence>